<dbReference type="InterPro" id="IPR009875">
    <property type="entry name" value="PilZ_domain"/>
</dbReference>
<dbReference type="RefSeq" id="WP_206561709.1">
    <property type="nucleotide sequence ID" value="NZ_JAFKCZ010000013.1"/>
</dbReference>
<evidence type="ECO:0000313" key="2">
    <source>
        <dbReference type="EMBL" id="MBN7798261.1"/>
    </source>
</evidence>
<dbReference type="AlphaFoldDB" id="A0A939DHH0"/>
<dbReference type="Proteomes" id="UP000664303">
    <property type="component" value="Unassembled WGS sequence"/>
</dbReference>
<organism evidence="2 3">
    <name type="scientific">Parahaliea mediterranea</name>
    <dbReference type="NCBI Taxonomy" id="651086"/>
    <lineage>
        <taxon>Bacteria</taxon>
        <taxon>Pseudomonadati</taxon>
        <taxon>Pseudomonadota</taxon>
        <taxon>Gammaproteobacteria</taxon>
        <taxon>Cellvibrionales</taxon>
        <taxon>Halieaceae</taxon>
        <taxon>Parahaliea</taxon>
    </lineage>
</organism>
<accession>A0A939DHH0</accession>
<comment type="caution">
    <text evidence="2">The sequence shown here is derived from an EMBL/GenBank/DDBJ whole genome shotgun (WGS) entry which is preliminary data.</text>
</comment>
<gene>
    <name evidence="2" type="ORF">JYP50_16750</name>
</gene>
<dbReference type="SUPFAM" id="SSF141371">
    <property type="entry name" value="PilZ domain-like"/>
    <property type="match status" value="1"/>
</dbReference>
<dbReference type="GO" id="GO:0035438">
    <property type="term" value="F:cyclic-di-GMP binding"/>
    <property type="evidence" value="ECO:0007669"/>
    <property type="project" value="InterPro"/>
</dbReference>
<evidence type="ECO:0000313" key="3">
    <source>
        <dbReference type="Proteomes" id="UP000664303"/>
    </source>
</evidence>
<feature type="domain" description="PilZ" evidence="1">
    <location>
        <begin position="4"/>
        <end position="115"/>
    </location>
</feature>
<proteinExistence type="predicted"/>
<reference evidence="2" key="1">
    <citation type="submission" date="2021-02" db="EMBL/GenBank/DDBJ databases">
        <title>PHA producing bacteria isolated from coastal sediment in Guangdong, Shenzhen.</title>
        <authorList>
            <person name="Zheng W."/>
            <person name="Yu S."/>
            <person name="Huang Y."/>
        </authorList>
    </citation>
    <scope>NUCLEOTIDE SEQUENCE</scope>
    <source>
        <strain evidence="2">TN14-10</strain>
    </source>
</reference>
<evidence type="ECO:0000259" key="1">
    <source>
        <dbReference type="Pfam" id="PF07238"/>
    </source>
</evidence>
<name>A0A939DHH0_9GAMM</name>
<protein>
    <submittedName>
        <fullName evidence="2">PilZ domain-containing protein</fullName>
    </submittedName>
</protein>
<sequence length="122" mass="13424">MAEDKRNYRRLPLQSTVFLEVESRAETGEGQSTILRCRSADISERGLSLGLERAVAVGAVLQVGIDLADEGFNTIFLAAEVVWCKPGDDGWRAGFTILHASDSDFVRWRALLRQLVGEDEAG</sequence>
<dbReference type="Gene3D" id="2.40.10.220">
    <property type="entry name" value="predicted glycosyltransferase like domains"/>
    <property type="match status" value="1"/>
</dbReference>
<keyword evidence="3" id="KW-1185">Reference proteome</keyword>
<dbReference type="EMBL" id="JAFKCZ010000013">
    <property type="protein sequence ID" value="MBN7798261.1"/>
    <property type="molecule type" value="Genomic_DNA"/>
</dbReference>
<dbReference type="Pfam" id="PF07238">
    <property type="entry name" value="PilZ"/>
    <property type="match status" value="1"/>
</dbReference>